<feature type="region of interest" description="Disordered" evidence="6">
    <location>
        <begin position="198"/>
        <end position="233"/>
    </location>
</feature>
<feature type="binding site" evidence="5">
    <location>
        <begin position="658"/>
        <end position="661"/>
    </location>
    <ligand>
        <name>GTP</name>
        <dbReference type="ChEBI" id="CHEBI:37565"/>
    </ligand>
</feature>
<dbReference type="PANTHER" id="PTHR10218:SF302">
    <property type="entry name" value="GUANINE NUCLEOTIDE-BINDING PROTEIN ALPHA-5 SUBUNIT"/>
    <property type="match status" value="1"/>
</dbReference>
<keyword evidence="3 5" id="KW-0342">GTP-binding</keyword>
<dbReference type="GO" id="GO:0031683">
    <property type="term" value="F:G-protein beta/gamma-subunit complex binding"/>
    <property type="evidence" value="ECO:0007669"/>
    <property type="project" value="InterPro"/>
</dbReference>
<evidence type="ECO:0000313" key="9">
    <source>
        <dbReference type="Proteomes" id="UP000444721"/>
    </source>
</evidence>
<reference evidence="8 9" key="1">
    <citation type="journal article" date="2019" name="Sci. Rep.">
        <title>Nanopore sequencing improves the draft genome of the human pathogenic amoeba Naegleria fowleri.</title>
        <authorList>
            <person name="Liechti N."/>
            <person name="Schurch N."/>
            <person name="Bruggmann R."/>
            <person name="Wittwer M."/>
        </authorList>
    </citation>
    <scope>NUCLEOTIDE SEQUENCE [LARGE SCALE GENOMIC DNA]</scope>
    <source>
        <strain evidence="8 9">ATCC 30894</strain>
    </source>
</reference>
<dbReference type="GO" id="GO:0003924">
    <property type="term" value="F:GTPase activity"/>
    <property type="evidence" value="ECO:0007669"/>
    <property type="project" value="InterPro"/>
</dbReference>
<dbReference type="GO" id="GO:0005834">
    <property type="term" value="C:heterotrimeric G-protein complex"/>
    <property type="evidence" value="ECO:0007669"/>
    <property type="project" value="TreeGrafter"/>
</dbReference>
<dbReference type="SMART" id="SM00275">
    <property type="entry name" value="G_alpha"/>
    <property type="match status" value="1"/>
</dbReference>
<comment type="caution">
    <text evidence="8">The sequence shown here is derived from an EMBL/GenBank/DDBJ whole genome shotgun (WGS) entry which is preliminary data.</text>
</comment>
<feature type="domain" description="F-box" evidence="7">
    <location>
        <begin position="923"/>
        <end position="969"/>
    </location>
</feature>
<gene>
    <name evidence="8" type="ORF">FDP41_006746</name>
</gene>
<dbReference type="Gene3D" id="1.20.1280.50">
    <property type="match status" value="1"/>
</dbReference>
<keyword evidence="4" id="KW-0807">Transducer</keyword>
<sequence length="1104" mass="125534">MGVKLSHQQNAALLYPNLSARVNQHNSAPNDPLEAVKKPTKIVLLGTGEGGKSTMFKALKYWYPPKRKFIAPTTPNNSSAMNSGISSTTPSSTSPVSSFNTNNFSHSSPGTTLSLVGERGTTTTTLTSSSSSTTNNGVVNSSSNTSSPLTTAGGGTMMMASSLPSNSHLSIGSLQHTNVASWSSLSMTSATMITVTPQQQQQQSYQSSSLLSPQQSHMMMGHPPTSFIPSSYSGSSSSHMASSSFSNFPSSASFDRGNSSSILPPKSPRAANLSFDHSSSFNTTLGTSGFNTQASSSSSASDLSNFNNSCIIYEESLKDSIDLREDFTTSFKSPEVRREYVSVIHRNVILAMYSLVDGSINHFRNILYEQLDTINDYYLLDCLDTIMDSVSSMTPDWHLTKPVAEKIKYLWNEVPQIVETYNRGHELCFEHMESARYWFTSLDRITDPNYVPTMGDILRVRVRTTGIVETMLHFPIKIKKKTSYYYYNCENEKVRLDVERSNHSSEMLHANQSFDGSTSIDGYSSFEKKKKDYIVSYTIQDRFQDTKFTLDLDDILPQNMEPIIEHKIVKDSEEGSKTYIMHKPIKVVLMGSQRSERRKWIHSFDDVSAVFFVVALSEFNQVLYEDRRSNRMLESLLVFNEIVNSTYFADVPVFLIFNKYDVFLEKLQKYDLSIAFGKEVPDDLKLNANNPFYQFASNFIQERLRNHKKQLEEESEDLSFDKFMENSSEPRRNKRSLSYEIRNGNDDDVVDADDFVLSQKEEKNIFDDLISKEEKKLLKKALAQNKKKPSLFGFLTPRSRREMDESNIHHVQPASNSRQNVISPQKRKKKKDETPRTLSILDQAIEEESKASCSSLSTMNRNAKRLSDDNLLRQIMSQTYSNVHVRGMQQLTSNNIGADCDDDTENDVLDDDAEWTYCEEVDIHKIPDLPKDALIYVCMFLEARELCALSEVSYEFYKIATSDLVWRSLCLRYQSDIDENIVISKYALYIQQENYAQQVLDKINSADWKLSTSRATGEDSQITNDITRTNSRIFLKGVYKYWFEFGQSFIKRNIDFIVNKFMEQTNRKDIRVHITTAIDLDSLKPIMDNTFYRIIKHVADQHKD</sequence>
<dbReference type="Pfam" id="PF12937">
    <property type="entry name" value="F-box-like"/>
    <property type="match status" value="1"/>
</dbReference>
<dbReference type="AlphaFoldDB" id="A0A6A5BHF6"/>
<feature type="compositionally biased region" description="Low complexity" evidence="6">
    <location>
        <begin position="82"/>
        <end position="108"/>
    </location>
</feature>
<feature type="compositionally biased region" description="Low complexity" evidence="6">
    <location>
        <begin position="198"/>
        <end position="216"/>
    </location>
</feature>
<evidence type="ECO:0000256" key="5">
    <source>
        <dbReference type="PIRSR" id="PIRSR601019-1"/>
    </source>
</evidence>
<feature type="region of interest" description="Disordered" evidence="6">
    <location>
        <begin position="73"/>
        <end position="154"/>
    </location>
</feature>
<dbReference type="InterPro" id="IPR011025">
    <property type="entry name" value="GproteinA_insert"/>
</dbReference>
<evidence type="ECO:0000259" key="7">
    <source>
        <dbReference type="PROSITE" id="PS50181"/>
    </source>
</evidence>
<name>A0A6A5BHF6_NAEFO</name>
<accession>A0A6A5BHF6</accession>
<dbReference type="Proteomes" id="UP000444721">
    <property type="component" value="Unassembled WGS sequence"/>
</dbReference>
<dbReference type="VEuPathDB" id="AmoebaDB:FDP41_006746"/>
<dbReference type="GeneID" id="68113964"/>
<dbReference type="RefSeq" id="XP_044558849.1">
    <property type="nucleotide sequence ID" value="XM_044710414.1"/>
</dbReference>
<dbReference type="EMBL" id="VFQX01000053">
    <property type="protein sequence ID" value="KAF0974136.1"/>
    <property type="molecule type" value="Genomic_DNA"/>
</dbReference>
<dbReference type="Gene3D" id="3.40.50.300">
    <property type="entry name" value="P-loop containing nucleotide triphosphate hydrolases"/>
    <property type="match status" value="1"/>
</dbReference>
<proteinExistence type="predicted"/>
<dbReference type="SUPFAM" id="SSF52540">
    <property type="entry name" value="P-loop containing nucleoside triphosphate hydrolases"/>
    <property type="match status" value="1"/>
</dbReference>
<keyword evidence="1" id="KW-0479">Metal-binding</keyword>
<organism evidence="8 9">
    <name type="scientific">Naegleria fowleri</name>
    <name type="common">Brain eating amoeba</name>
    <dbReference type="NCBI Taxonomy" id="5763"/>
    <lineage>
        <taxon>Eukaryota</taxon>
        <taxon>Discoba</taxon>
        <taxon>Heterolobosea</taxon>
        <taxon>Tetramitia</taxon>
        <taxon>Eutetramitia</taxon>
        <taxon>Vahlkampfiidae</taxon>
        <taxon>Naegleria</taxon>
    </lineage>
</organism>
<dbReference type="GO" id="GO:0007188">
    <property type="term" value="P:adenylate cyclase-modulating G protein-coupled receptor signaling pathway"/>
    <property type="evidence" value="ECO:0007669"/>
    <property type="project" value="TreeGrafter"/>
</dbReference>
<dbReference type="Gene3D" id="1.10.400.10">
    <property type="entry name" value="GI Alpha 1, domain 2-like"/>
    <property type="match status" value="1"/>
</dbReference>
<protein>
    <recommendedName>
        <fullName evidence="7">F-box domain-containing protein</fullName>
    </recommendedName>
</protein>
<dbReference type="InterPro" id="IPR001019">
    <property type="entry name" value="Gprotein_alpha_su"/>
</dbReference>
<dbReference type="PROSITE" id="PS50181">
    <property type="entry name" value="FBOX"/>
    <property type="match status" value="1"/>
</dbReference>
<dbReference type="PROSITE" id="PS51882">
    <property type="entry name" value="G_ALPHA"/>
    <property type="match status" value="1"/>
</dbReference>
<keyword evidence="9" id="KW-1185">Reference proteome</keyword>
<evidence type="ECO:0000256" key="3">
    <source>
        <dbReference type="ARBA" id="ARBA00023134"/>
    </source>
</evidence>
<feature type="compositionally biased region" description="Polar residues" evidence="6">
    <location>
        <begin position="813"/>
        <end position="823"/>
    </location>
</feature>
<dbReference type="SUPFAM" id="SSF47895">
    <property type="entry name" value="Transducin (alpha subunit), insertion domain"/>
    <property type="match status" value="1"/>
</dbReference>
<dbReference type="GO" id="GO:0001664">
    <property type="term" value="F:G protein-coupled receptor binding"/>
    <property type="evidence" value="ECO:0007669"/>
    <property type="project" value="TreeGrafter"/>
</dbReference>
<dbReference type="InterPro" id="IPR001810">
    <property type="entry name" value="F-box_dom"/>
</dbReference>
<evidence type="ECO:0000256" key="2">
    <source>
        <dbReference type="ARBA" id="ARBA00022741"/>
    </source>
</evidence>
<keyword evidence="2 5" id="KW-0547">Nucleotide-binding</keyword>
<feature type="region of interest" description="Disordered" evidence="6">
    <location>
        <begin position="716"/>
        <end position="739"/>
    </location>
</feature>
<dbReference type="InterPro" id="IPR036047">
    <property type="entry name" value="F-box-like_dom_sf"/>
</dbReference>
<dbReference type="FunFam" id="3.40.50.300:FF:000692">
    <property type="entry name" value="Guanine nucleotide-binding protein subunit alpha"/>
    <property type="match status" value="1"/>
</dbReference>
<dbReference type="InterPro" id="IPR027417">
    <property type="entry name" value="P-loop_NTPase"/>
</dbReference>
<dbReference type="GO" id="GO:0005525">
    <property type="term" value="F:GTP binding"/>
    <property type="evidence" value="ECO:0007669"/>
    <property type="project" value="UniProtKB-KW"/>
</dbReference>
<dbReference type="GO" id="GO:0005737">
    <property type="term" value="C:cytoplasm"/>
    <property type="evidence" value="ECO:0007669"/>
    <property type="project" value="TreeGrafter"/>
</dbReference>
<dbReference type="Pfam" id="PF00503">
    <property type="entry name" value="G-alpha"/>
    <property type="match status" value="2"/>
</dbReference>
<dbReference type="GO" id="GO:0046872">
    <property type="term" value="F:metal ion binding"/>
    <property type="evidence" value="ECO:0007669"/>
    <property type="project" value="UniProtKB-KW"/>
</dbReference>
<feature type="region of interest" description="Disordered" evidence="6">
    <location>
        <begin position="804"/>
        <end position="836"/>
    </location>
</feature>
<dbReference type="VEuPathDB" id="AmoebaDB:NF0064940"/>
<evidence type="ECO:0000256" key="4">
    <source>
        <dbReference type="ARBA" id="ARBA00023224"/>
    </source>
</evidence>
<evidence type="ECO:0000256" key="6">
    <source>
        <dbReference type="SAM" id="MobiDB-lite"/>
    </source>
</evidence>
<dbReference type="OrthoDB" id="10347263at2759"/>
<evidence type="ECO:0000313" key="8">
    <source>
        <dbReference type="EMBL" id="KAF0974136.1"/>
    </source>
</evidence>
<feature type="compositionally biased region" description="Basic and acidic residues" evidence="6">
    <location>
        <begin position="719"/>
        <end position="731"/>
    </location>
</feature>
<dbReference type="SUPFAM" id="SSF81383">
    <property type="entry name" value="F-box domain"/>
    <property type="match status" value="1"/>
</dbReference>
<dbReference type="PANTHER" id="PTHR10218">
    <property type="entry name" value="GTP-BINDING PROTEIN ALPHA SUBUNIT"/>
    <property type="match status" value="1"/>
</dbReference>
<evidence type="ECO:0000256" key="1">
    <source>
        <dbReference type="ARBA" id="ARBA00022723"/>
    </source>
</evidence>
<feature type="compositionally biased region" description="Low complexity" evidence="6">
    <location>
        <begin position="120"/>
        <end position="151"/>
    </location>
</feature>
<dbReference type="VEuPathDB" id="AmoebaDB:NfTy_074970"/>